<evidence type="ECO:0000313" key="2">
    <source>
        <dbReference type="Proteomes" id="UP000193978"/>
    </source>
</evidence>
<sequence length="157" mass="17663">MTQIEIKRAYEPPDPQDGKRVLVDRLWPRGLSRDAAKIDAWIKDVAPSAELRRWFSHDPSKWREFRRRYREELAESAAFAELQQKLQSVPKTTLLFAARDVAHNNAVVLRDELAGSAAESFPSECYGAKISSRIARSCAKCRAIVPAAVEAEAGRPT</sequence>
<dbReference type="RefSeq" id="WP_085771640.1">
    <property type="nucleotide sequence ID" value="NZ_AP027149.1"/>
</dbReference>
<proteinExistence type="predicted"/>
<gene>
    <name evidence="1" type="ORF">B1812_11100</name>
</gene>
<evidence type="ECO:0000313" key="1">
    <source>
        <dbReference type="EMBL" id="ARN81526.1"/>
    </source>
</evidence>
<accession>A0A1W6MVI4</accession>
<dbReference type="PANTHER" id="PTHR36849:SF1">
    <property type="entry name" value="CYTOPLASMIC PROTEIN"/>
    <property type="match status" value="1"/>
</dbReference>
<evidence type="ECO:0008006" key="3">
    <source>
        <dbReference type="Google" id="ProtNLM"/>
    </source>
</evidence>
<dbReference type="OrthoDB" id="9790745at2"/>
<reference evidence="1 2" key="1">
    <citation type="submission" date="2017-02" db="EMBL/GenBank/DDBJ databases">
        <authorList>
            <person name="Peterson S.W."/>
        </authorList>
    </citation>
    <scope>NUCLEOTIDE SEQUENCE [LARGE SCALE GENOMIC DNA]</scope>
    <source>
        <strain evidence="1 2">S285</strain>
    </source>
</reference>
<dbReference type="InterPro" id="IPR052552">
    <property type="entry name" value="YeaO-like"/>
</dbReference>
<dbReference type="KEGG" id="mbry:B1812_11100"/>
<dbReference type="PANTHER" id="PTHR36849">
    <property type="entry name" value="CYTOPLASMIC PROTEIN-RELATED"/>
    <property type="match status" value="1"/>
</dbReference>
<dbReference type="Pfam" id="PF22752">
    <property type="entry name" value="DUF488-N3i"/>
    <property type="match status" value="1"/>
</dbReference>
<keyword evidence="2" id="KW-1185">Reference proteome</keyword>
<protein>
    <recommendedName>
        <fullName evidence="3">DUF488 domain-containing protein</fullName>
    </recommendedName>
</protein>
<dbReference type="AlphaFoldDB" id="A0A1W6MVI4"/>
<organism evidence="1 2">
    <name type="scientific">Methylocystis bryophila</name>
    <dbReference type="NCBI Taxonomy" id="655015"/>
    <lineage>
        <taxon>Bacteria</taxon>
        <taxon>Pseudomonadati</taxon>
        <taxon>Pseudomonadota</taxon>
        <taxon>Alphaproteobacteria</taxon>
        <taxon>Hyphomicrobiales</taxon>
        <taxon>Methylocystaceae</taxon>
        <taxon>Methylocystis</taxon>
    </lineage>
</organism>
<dbReference type="Proteomes" id="UP000193978">
    <property type="component" value="Chromosome"/>
</dbReference>
<name>A0A1W6MVI4_9HYPH</name>
<dbReference type="EMBL" id="CP019948">
    <property type="protein sequence ID" value="ARN81526.1"/>
    <property type="molecule type" value="Genomic_DNA"/>
</dbReference>